<name>A0A8X6V2L5_TRICX</name>
<sequence length="96" mass="11073">MLVYRFTVSEKCILLYESFLPQWLYSPWWALAFSRSLFQASLLSASVLQFLDLITISFSWPSIYLRYGLPLLRVSSVNWLSVEDFFSGASSSILTT</sequence>
<dbReference type="AlphaFoldDB" id="A0A8X6V2L5"/>
<evidence type="ECO:0000313" key="1">
    <source>
        <dbReference type="EMBL" id="GFX96928.1"/>
    </source>
</evidence>
<keyword evidence="2" id="KW-1185">Reference proteome</keyword>
<protein>
    <submittedName>
        <fullName evidence="1">Uncharacterized protein</fullName>
    </submittedName>
</protein>
<accession>A0A8X6V2L5</accession>
<evidence type="ECO:0000313" key="2">
    <source>
        <dbReference type="Proteomes" id="UP000887159"/>
    </source>
</evidence>
<proteinExistence type="predicted"/>
<comment type="caution">
    <text evidence="1">The sequence shown here is derived from an EMBL/GenBank/DDBJ whole genome shotgun (WGS) entry which is preliminary data.</text>
</comment>
<dbReference type="EMBL" id="BMAU01021195">
    <property type="protein sequence ID" value="GFX96928.1"/>
    <property type="molecule type" value="Genomic_DNA"/>
</dbReference>
<gene>
    <name evidence="1" type="ORF">TNCV_1996601</name>
</gene>
<dbReference type="Proteomes" id="UP000887159">
    <property type="component" value="Unassembled WGS sequence"/>
</dbReference>
<organism evidence="1 2">
    <name type="scientific">Trichonephila clavipes</name>
    <name type="common">Golden silk orbweaver</name>
    <name type="synonym">Nephila clavipes</name>
    <dbReference type="NCBI Taxonomy" id="2585209"/>
    <lineage>
        <taxon>Eukaryota</taxon>
        <taxon>Metazoa</taxon>
        <taxon>Ecdysozoa</taxon>
        <taxon>Arthropoda</taxon>
        <taxon>Chelicerata</taxon>
        <taxon>Arachnida</taxon>
        <taxon>Araneae</taxon>
        <taxon>Araneomorphae</taxon>
        <taxon>Entelegynae</taxon>
        <taxon>Araneoidea</taxon>
        <taxon>Nephilidae</taxon>
        <taxon>Trichonephila</taxon>
    </lineage>
</organism>
<reference evidence="1" key="1">
    <citation type="submission" date="2020-08" db="EMBL/GenBank/DDBJ databases">
        <title>Multicomponent nature underlies the extraordinary mechanical properties of spider dragline silk.</title>
        <authorList>
            <person name="Kono N."/>
            <person name="Nakamura H."/>
            <person name="Mori M."/>
            <person name="Yoshida Y."/>
            <person name="Ohtoshi R."/>
            <person name="Malay A.D."/>
            <person name="Moran D.A.P."/>
            <person name="Tomita M."/>
            <person name="Numata K."/>
            <person name="Arakawa K."/>
        </authorList>
    </citation>
    <scope>NUCLEOTIDE SEQUENCE</scope>
</reference>